<gene>
    <name evidence="1" type="ORF">HW932_17405</name>
</gene>
<dbReference type="Pfam" id="PF09485">
    <property type="entry name" value="CRISPR_Cse2"/>
    <property type="match status" value="1"/>
</dbReference>
<evidence type="ECO:0000313" key="2">
    <source>
        <dbReference type="Proteomes" id="UP000592294"/>
    </source>
</evidence>
<reference evidence="1 2" key="1">
    <citation type="submission" date="2020-06" db="EMBL/GenBank/DDBJ databases">
        <title>Whole-genome sequence of Allochromatium humboldtianum DSM 21881, type strain.</title>
        <authorList>
            <person name="Kyndt J.A."/>
            <person name="Meyer T.E."/>
        </authorList>
    </citation>
    <scope>NUCLEOTIDE SEQUENCE [LARGE SCALE GENOMIC DNA]</scope>
    <source>
        <strain evidence="1 2">DSM 21881</strain>
    </source>
</reference>
<dbReference type="NCBIfam" id="TIGR02548">
    <property type="entry name" value="casB_cse2"/>
    <property type="match status" value="1"/>
</dbReference>
<sequence>MSTEAPDFAEYHARFERLPNGAKAGLRRAAEPDDLRDLPGLYHLFPGSRPSNQETLLAFFLPWCPALNSNTGFMTLCTNSISEERIMQIARANPPDDLIALRRLVIQLHPAVGWLDLAPLLWYWGSKKTGSSKRRLVEGYYIALHKIDQGDK</sequence>
<dbReference type="Gene3D" id="1.10.520.40">
    <property type="entry name" value="CRISPR-associated protein Cse2"/>
    <property type="match status" value="1"/>
</dbReference>
<comment type="caution">
    <text evidence="1">The sequence shown here is derived from an EMBL/GenBank/DDBJ whole genome shotgun (WGS) entry which is preliminary data.</text>
</comment>
<name>A0A850RCI9_9GAMM</name>
<dbReference type="AlphaFoldDB" id="A0A850RCI9"/>
<dbReference type="Proteomes" id="UP000592294">
    <property type="component" value="Unassembled WGS sequence"/>
</dbReference>
<protein>
    <submittedName>
        <fullName evidence="1">CRISPR-associated protein Cse2</fullName>
    </submittedName>
</protein>
<dbReference type="RefSeq" id="WP_176977762.1">
    <property type="nucleotide sequence ID" value="NZ_JABZEO010000015.1"/>
</dbReference>
<evidence type="ECO:0000313" key="1">
    <source>
        <dbReference type="EMBL" id="NVZ11038.1"/>
    </source>
</evidence>
<proteinExistence type="predicted"/>
<dbReference type="InterPro" id="IPR013382">
    <property type="entry name" value="CRISPR-assoc_prot_Cse2"/>
</dbReference>
<organism evidence="1 2">
    <name type="scientific">Allochromatium humboldtianum</name>
    <dbReference type="NCBI Taxonomy" id="504901"/>
    <lineage>
        <taxon>Bacteria</taxon>
        <taxon>Pseudomonadati</taxon>
        <taxon>Pseudomonadota</taxon>
        <taxon>Gammaproteobacteria</taxon>
        <taxon>Chromatiales</taxon>
        <taxon>Chromatiaceae</taxon>
        <taxon>Allochromatium</taxon>
    </lineage>
</organism>
<keyword evidence="2" id="KW-1185">Reference proteome</keyword>
<dbReference type="EMBL" id="JABZEO010000015">
    <property type="protein sequence ID" value="NVZ11038.1"/>
    <property type="molecule type" value="Genomic_DNA"/>
</dbReference>
<accession>A0A850RCI9</accession>
<dbReference type="InterPro" id="IPR038287">
    <property type="entry name" value="Cse2_sf"/>
</dbReference>